<dbReference type="AlphaFoldDB" id="A0A913X2F2"/>
<keyword evidence="3" id="KW-1185">Reference proteome</keyword>
<dbReference type="InterPro" id="IPR001849">
    <property type="entry name" value="PH_domain"/>
</dbReference>
<reference evidence="2" key="1">
    <citation type="submission" date="2022-11" db="UniProtKB">
        <authorList>
            <consortium name="EnsemblMetazoa"/>
        </authorList>
    </citation>
    <scope>IDENTIFICATION</scope>
</reference>
<evidence type="ECO:0000313" key="2">
    <source>
        <dbReference type="EnsemblMetazoa" id="XP_020897867.1"/>
    </source>
</evidence>
<sequence length="142" mass="16908">MATYEDLVKCGYLEMKLPRKQRKMTQKVWKRKWFVLRRRSKYGQTRLEYYHSEKACIDNRHKTIIPLCGVRNIDNVHSRTHQHAFQIAAPEIRIFLSGDNRLDTDEWVRLMKELVLPEPKMFPSVEGGDIFVTNSRPEDKDS</sequence>
<dbReference type="PROSITE" id="PS50003">
    <property type="entry name" value="PH_DOMAIN"/>
    <property type="match status" value="1"/>
</dbReference>
<dbReference type="KEGG" id="epa:110236668"/>
<dbReference type="Proteomes" id="UP000887567">
    <property type="component" value="Unplaced"/>
</dbReference>
<dbReference type="Pfam" id="PF15413">
    <property type="entry name" value="PH_11"/>
    <property type="match status" value="1"/>
</dbReference>
<dbReference type="EnsemblMetazoa" id="XM_021042208.2">
    <property type="protein sequence ID" value="XP_020897867.1"/>
    <property type="gene ID" value="LOC110236668"/>
</dbReference>
<dbReference type="InterPro" id="IPR011993">
    <property type="entry name" value="PH-like_dom_sf"/>
</dbReference>
<dbReference type="GeneID" id="110236668"/>
<organism evidence="2 3">
    <name type="scientific">Exaiptasia diaphana</name>
    <name type="common">Tropical sea anemone</name>
    <name type="synonym">Aiptasia pulchella</name>
    <dbReference type="NCBI Taxonomy" id="2652724"/>
    <lineage>
        <taxon>Eukaryota</taxon>
        <taxon>Metazoa</taxon>
        <taxon>Cnidaria</taxon>
        <taxon>Anthozoa</taxon>
        <taxon>Hexacorallia</taxon>
        <taxon>Actiniaria</taxon>
        <taxon>Aiptasiidae</taxon>
        <taxon>Exaiptasia</taxon>
    </lineage>
</organism>
<evidence type="ECO:0000259" key="1">
    <source>
        <dbReference type="PROSITE" id="PS50003"/>
    </source>
</evidence>
<evidence type="ECO:0000313" key="3">
    <source>
        <dbReference type="Proteomes" id="UP000887567"/>
    </source>
</evidence>
<dbReference type="Gene3D" id="2.30.29.30">
    <property type="entry name" value="Pleckstrin-homology domain (PH domain)/Phosphotyrosine-binding domain (PTB)"/>
    <property type="match status" value="1"/>
</dbReference>
<dbReference type="OrthoDB" id="6020914at2759"/>
<dbReference type="RefSeq" id="XP_020897867.1">
    <property type="nucleotide sequence ID" value="XM_021042208.2"/>
</dbReference>
<protein>
    <recommendedName>
        <fullName evidence="1">PH domain-containing protein</fullName>
    </recommendedName>
</protein>
<proteinExistence type="predicted"/>
<accession>A0A913X2F2</accession>
<name>A0A913X2F2_EXADI</name>
<dbReference type="SUPFAM" id="SSF50729">
    <property type="entry name" value="PH domain-like"/>
    <property type="match status" value="1"/>
</dbReference>
<dbReference type="SMART" id="SM00233">
    <property type="entry name" value="PH"/>
    <property type="match status" value="1"/>
</dbReference>
<feature type="domain" description="PH" evidence="1">
    <location>
        <begin position="6"/>
        <end position="116"/>
    </location>
</feature>